<evidence type="ECO:0000256" key="1">
    <source>
        <dbReference type="ARBA" id="ARBA00004651"/>
    </source>
</evidence>
<dbReference type="GO" id="GO:0005886">
    <property type="term" value="C:plasma membrane"/>
    <property type="evidence" value="ECO:0007669"/>
    <property type="project" value="UniProtKB-SubCell"/>
</dbReference>
<evidence type="ECO:0000256" key="4">
    <source>
        <dbReference type="ARBA" id="ARBA00022692"/>
    </source>
</evidence>
<evidence type="ECO:0000256" key="7">
    <source>
        <dbReference type="ARBA" id="ARBA00024033"/>
    </source>
</evidence>
<organism evidence="9 10">
    <name type="scientific">Ktedonosporobacter rubrisoli</name>
    <dbReference type="NCBI Taxonomy" id="2509675"/>
    <lineage>
        <taxon>Bacteria</taxon>
        <taxon>Bacillati</taxon>
        <taxon>Chloroflexota</taxon>
        <taxon>Ktedonobacteria</taxon>
        <taxon>Ktedonobacterales</taxon>
        <taxon>Ktedonosporobacteraceae</taxon>
        <taxon>Ktedonosporobacter</taxon>
    </lineage>
</organism>
<sequence length="498" mass="56184">MAQRSIFVQTPLVEQQQTSIVYRWLRYFFSDDVSRNNRQVIALQQRAVWIGIALILQALNEIDHAWYFPFLMPFGSLIPLALIGGSFICIWMAFRPARTEQRVHNASSYPNRWQRTILTLTLLLTIPGVILFGRSVVMSFMEPQFSNDGTSLDTNAAILLVQGRNPYTDSNIIDLARRFPIQPNWTTPLRVGQFAGRLDYPTMTELQSALDTSFKAGSAPEFEAKVSYPALSFLTLVPFVLLGNYNVLPFYVLSYLALIALAWKITHPQLRPWVLLLGLANIPMWSSAVGGNLDIFYILLIVLVWLLRDRRWTSSLCLGLAIASKQPAWLFAPFYMIMVWRHYGLKEAIYRALIAGSLGLAINLPFIIWNPQAWLAGVLAPVADPMFPMGVGIIGLSITHLLPYLPSWLYTALEGSAMLLALAWYWRICRSCPEAAMLLAVVPLFFAWRSLPSYFYCAAFPLFILMLARLKPSASSMSTAANTDESQSHTNIGLRAWT</sequence>
<evidence type="ECO:0000256" key="6">
    <source>
        <dbReference type="ARBA" id="ARBA00023136"/>
    </source>
</evidence>
<dbReference type="Pfam" id="PF09594">
    <property type="entry name" value="GT87"/>
    <property type="match status" value="1"/>
</dbReference>
<keyword evidence="6 8" id="KW-0472">Membrane</keyword>
<dbReference type="InterPro" id="IPR018584">
    <property type="entry name" value="GT87"/>
</dbReference>
<feature type="transmembrane region" description="Helical" evidence="8">
    <location>
        <begin position="348"/>
        <end position="368"/>
    </location>
</feature>
<dbReference type="OrthoDB" id="3277249at2"/>
<comment type="subcellular location">
    <subcellularLocation>
        <location evidence="1">Cell membrane</location>
        <topology evidence="1">Multi-pass membrane protein</topology>
    </subcellularLocation>
</comment>
<accession>A0A4P6K1B2</accession>
<feature type="transmembrane region" description="Helical" evidence="8">
    <location>
        <begin position="273"/>
        <end position="306"/>
    </location>
</feature>
<feature type="transmembrane region" description="Helical" evidence="8">
    <location>
        <begin position="408"/>
        <end position="426"/>
    </location>
</feature>
<feature type="transmembrane region" description="Helical" evidence="8">
    <location>
        <begin position="312"/>
        <end position="336"/>
    </location>
</feature>
<keyword evidence="3" id="KW-0808">Transferase</keyword>
<evidence type="ECO:0000313" key="10">
    <source>
        <dbReference type="Proteomes" id="UP000290365"/>
    </source>
</evidence>
<proteinExistence type="inferred from homology"/>
<evidence type="ECO:0000256" key="8">
    <source>
        <dbReference type="SAM" id="Phobius"/>
    </source>
</evidence>
<feature type="transmembrane region" description="Helical" evidence="8">
    <location>
        <begin position="446"/>
        <end position="468"/>
    </location>
</feature>
<keyword evidence="2" id="KW-1003">Cell membrane</keyword>
<dbReference type="Proteomes" id="UP000290365">
    <property type="component" value="Chromosome"/>
</dbReference>
<feature type="transmembrane region" description="Helical" evidence="8">
    <location>
        <begin position="47"/>
        <end position="68"/>
    </location>
</feature>
<feature type="transmembrane region" description="Helical" evidence="8">
    <location>
        <begin position="374"/>
        <end position="396"/>
    </location>
</feature>
<keyword evidence="5 8" id="KW-1133">Transmembrane helix</keyword>
<reference evidence="9 10" key="1">
    <citation type="submission" date="2019-01" db="EMBL/GenBank/DDBJ databases">
        <title>Ktedonosporobacter rubrisoli SCAWS-G2.</title>
        <authorList>
            <person name="Huang Y."/>
            <person name="Yan B."/>
        </authorList>
    </citation>
    <scope>NUCLEOTIDE SEQUENCE [LARGE SCALE GENOMIC DNA]</scope>
    <source>
        <strain evidence="9 10">SCAWS-G2</strain>
    </source>
</reference>
<dbReference type="EMBL" id="CP035758">
    <property type="protein sequence ID" value="QBD81864.1"/>
    <property type="molecule type" value="Genomic_DNA"/>
</dbReference>
<feature type="transmembrane region" description="Helical" evidence="8">
    <location>
        <begin position="74"/>
        <end position="94"/>
    </location>
</feature>
<keyword evidence="10" id="KW-1185">Reference proteome</keyword>
<protein>
    <submittedName>
        <fullName evidence="9">DUF2029 domain-containing protein</fullName>
    </submittedName>
</protein>
<evidence type="ECO:0000256" key="3">
    <source>
        <dbReference type="ARBA" id="ARBA00022679"/>
    </source>
</evidence>
<dbReference type="KEGG" id="kbs:EPA93_40180"/>
<evidence type="ECO:0000313" key="9">
    <source>
        <dbReference type="EMBL" id="QBD81864.1"/>
    </source>
</evidence>
<feature type="transmembrane region" description="Helical" evidence="8">
    <location>
        <begin position="115"/>
        <end position="137"/>
    </location>
</feature>
<keyword evidence="4 8" id="KW-0812">Transmembrane</keyword>
<dbReference type="AlphaFoldDB" id="A0A4P6K1B2"/>
<dbReference type="RefSeq" id="WP_129892925.1">
    <property type="nucleotide sequence ID" value="NZ_CP035758.1"/>
</dbReference>
<evidence type="ECO:0000256" key="2">
    <source>
        <dbReference type="ARBA" id="ARBA00022475"/>
    </source>
</evidence>
<dbReference type="GO" id="GO:0016758">
    <property type="term" value="F:hexosyltransferase activity"/>
    <property type="evidence" value="ECO:0007669"/>
    <property type="project" value="InterPro"/>
</dbReference>
<feature type="transmembrane region" description="Helical" evidence="8">
    <location>
        <begin position="236"/>
        <end position="261"/>
    </location>
</feature>
<comment type="similarity">
    <text evidence="7">Belongs to the glycosyltransferase 87 family.</text>
</comment>
<name>A0A4P6K1B2_KTERU</name>
<gene>
    <name evidence="9" type="ORF">EPA93_40180</name>
</gene>
<evidence type="ECO:0000256" key="5">
    <source>
        <dbReference type="ARBA" id="ARBA00022989"/>
    </source>
</evidence>